<comment type="caution">
    <text evidence="1">The sequence shown here is derived from an EMBL/GenBank/DDBJ whole genome shotgun (WGS) entry which is preliminary data.</text>
</comment>
<dbReference type="EMBL" id="PDKB01000014">
    <property type="protein sequence ID" value="RBQ28522.1"/>
    <property type="molecule type" value="Genomic_DNA"/>
</dbReference>
<proteinExistence type="predicted"/>
<evidence type="ECO:0000313" key="1">
    <source>
        <dbReference type="EMBL" id="RBQ28522.1"/>
    </source>
</evidence>
<protein>
    <submittedName>
        <fullName evidence="1">Uncharacterized protein</fullName>
    </submittedName>
</protein>
<dbReference type="AlphaFoldDB" id="A0A366MT13"/>
<gene>
    <name evidence="1" type="ORF">CRU91_08375</name>
</gene>
<reference evidence="1 2" key="1">
    <citation type="submission" date="2017-10" db="EMBL/GenBank/DDBJ databases">
        <title>Genomics of the genus Arcobacter.</title>
        <authorList>
            <person name="Perez-Cataluna A."/>
            <person name="Figueras M.J."/>
        </authorList>
    </citation>
    <scope>NUCLEOTIDE SEQUENCE [LARGE SCALE GENOMIC DNA]</scope>
    <source>
        <strain evidence="1 2">CECT 9230</strain>
    </source>
</reference>
<sequence length="64" mass="7781">MTKEKDIELNFLIYQLLSYVEDEYSLQKYDCKDISQKQVLKDILNQLNKIRIIIERNQPRSEEC</sequence>
<dbReference type="RefSeq" id="WP_113894778.1">
    <property type="nucleotide sequence ID" value="NZ_JANJGA010000014.1"/>
</dbReference>
<keyword evidence="2" id="KW-1185">Reference proteome</keyword>
<name>A0A366MT13_9BACT</name>
<organism evidence="1 2">
    <name type="scientific">Aliarcobacter vitoriensis</name>
    <dbReference type="NCBI Taxonomy" id="2011099"/>
    <lineage>
        <taxon>Bacteria</taxon>
        <taxon>Pseudomonadati</taxon>
        <taxon>Campylobacterota</taxon>
        <taxon>Epsilonproteobacteria</taxon>
        <taxon>Campylobacterales</taxon>
        <taxon>Arcobacteraceae</taxon>
        <taxon>Aliarcobacter</taxon>
    </lineage>
</organism>
<dbReference type="Proteomes" id="UP000252669">
    <property type="component" value="Unassembled WGS sequence"/>
</dbReference>
<evidence type="ECO:0000313" key="2">
    <source>
        <dbReference type="Proteomes" id="UP000252669"/>
    </source>
</evidence>
<accession>A0A366MT13</accession>